<dbReference type="GO" id="GO:0043448">
    <property type="term" value="P:alkane catabolic process"/>
    <property type="evidence" value="ECO:0007669"/>
    <property type="project" value="TreeGrafter"/>
</dbReference>
<keyword evidence="2" id="KW-0732">Signal</keyword>
<sequence>MSSTIRRAGLLAASGAAVLAFATACGSSGSTASAPASPSPTNSAPATPMPSEPSNATVKVASNGTLGQIVTDGNGFTLYRFDSDTNSPPTSNCTGSCAATWPAATVTGQPSGSGVSGTLGTITRADGSKQLTLNGWPLYRYSGDSKAGQTNGQGIGGTWWAATPSGGRAMAASTSPTAPPSSGY</sequence>
<keyword evidence="3" id="KW-0449">Lipoprotein</keyword>
<dbReference type="PROSITE" id="PS51318">
    <property type="entry name" value="TAT"/>
    <property type="match status" value="1"/>
</dbReference>
<dbReference type="PROSITE" id="PS51257">
    <property type="entry name" value="PROKAR_LIPOPROTEIN"/>
    <property type="match status" value="1"/>
</dbReference>
<dbReference type="PANTHER" id="PTHR39335">
    <property type="entry name" value="BLL4220 PROTEIN"/>
    <property type="match status" value="1"/>
</dbReference>
<proteinExistence type="predicted"/>
<reference evidence="3 4" key="1">
    <citation type="submission" date="2019-06" db="EMBL/GenBank/DDBJ databases">
        <title>Sequencing the genomes of 1000 actinobacteria strains.</title>
        <authorList>
            <person name="Klenk H.-P."/>
        </authorList>
    </citation>
    <scope>NUCLEOTIDE SEQUENCE [LARGE SCALE GENOMIC DNA]</scope>
    <source>
        <strain evidence="3 4">DSM 44826</strain>
    </source>
</reference>
<dbReference type="InterPro" id="IPR005297">
    <property type="entry name" value="Lipoprotein_repeat"/>
</dbReference>
<accession>A0A561UN22</accession>
<dbReference type="OrthoDB" id="597632at2"/>
<comment type="caution">
    <text evidence="3">The sequence shown here is derived from an EMBL/GenBank/DDBJ whole genome shotgun (WGS) entry which is preliminary data.</text>
</comment>
<gene>
    <name evidence="3" type="ORF">FHX73_114632</name>
</gene>
<keyword evidence="4" id="KW-1185">Reference proteome</keyword>
<evidence type="ECO:0000256" key="2">
    <source>
        <dbReference type="SAM" id="SignalP"/>
    </source>
</evidence>
<feature type="signal peptide" evidence="2">
    <location>
        <begin position="1"/>
        <end position="22"/>
    </location>
</feature>
<evidence type="ECO:0000313" key="4">
    <source>
        <dbReference type="Proteomes" id="UP000317940"/>
    </source>
</evidence>
<feature type="region of interest" description="Disordered" evidence="1">
    <location>
        <begin position="30"/>
        <end position="55"/>
    </location>
</feature>
<feature type="compositionally biased region" description="Low complexity" evidence="1">
    <location>
        <begin position="171"/>
        <end position="184"/>
    </location>
</feature>
<dbReference type="EMBL" id="VIWT01000001">
    <property type="protein sequence ID" value="TWG00752.1"/>
    <property type="molecule type" value="Genomic_DNA"/>
</dbReference>
<dbReference type="Pfam" id="PF03640">
    <property type="entry name" value="Lipoprotein_15"/>
    <property type="match status" value="2"/>
</dbReference>
<feature type="compositionally biased region" description="Low complexity" evidence="1">
    <location>
        <begin position="30"/>
        <end position="46"/>
    </location>
</feature>
<feature type="chain" id="PRO_5038981774" evidence="2">
    <location>
        <begin position="23"/>
        <end position="184"/>
    </location>
</feature>
<dbReference type="Proteomes" id="UP000317940">
    <property type="component" value="Unassembled WGS sequence"/>
</dbReference>
<organism evidence="3 4">
    <name type="scientific">Kitasatospora viridis</name>
    <dbReference type="NCBI Taxonomy" id="281105"/>
    <lineage>
        <taxon>Bacteria</taxon>
        <taxon>Bacillati</taxon>
        <taxon>Actinomycetota</taxon>
        <taxon>Actinomycetes</taxon>
        <taxon>Kitasatosporales</taxon>
        <taxon>Streptomycetaceae</taxon>
        <taxon>Kitasatospora</taxon>
    </lineage>
</organism>
<evidence type="ECO:0000256" key="1">
    <source>
        <dbReference type="SAM" id="MobiDB-lite"/>
    </source>
</evidence>
<feature type="region of interest" description="Disordered" evidence="1">
    <location>
        <begin position="157"/>
        <end position="184"/>
    </location>
</feature>
<evidence type="ECO:0000313" key="3">
    <source>
        <dbReference type="EMBL" id="TWG00752.1"/>
    </source>
</evidence>
<protein>
    <submittedName>
        <fullName evidence="3">Putative lipoprotein with Yx(FWY)xxD motif</fullName>
    </submittedName>
</protein>
<dbReference type="AlphaFoldDB" id="A0A561UN22"/>
<dbReference type="PANTHER" id="PTHR39335:SF1">
    <property type="entry name" value="BLL4220 PROTEIN"/>
    <property type="match status" value="1"/>
</dbReference>
<dbReference type="RefSeq" id="WP_145906803.1">
    <property type="nucleotide sequence ID" value="NZ_BAAAMZ010000003.1"/>
</dbReference>
<name>A0A561UN22_9ACTN</name>
<dbReference type="InterPro" id="IPR006311">
    <property type="entry name" value="TAT_signal"/>
</dbReference>